<name>A0A6B8RLU8_9BACL</name>
<keyword evidence="2" id="KW-1185">Reference proteome</keyword>
<sequence>MKLVLLWIPLLIISMVGSTDHTPIPLNNVVDGQAIQVPQDISDSTNLKSAIKAWITVLSDETGFDAWKKAKWESLPVGPGTHSWLVVIRKDSLEVGYLIVGAMEDGKHYKLLEYGLGPQPLFSFNTLYQSMMQQALIDQSFTLADFTIDTSWLKERFILNTLENFWRVSYGSEVYYFDGKTGEKLITVNQLDNSAQLLNSRASTEVITNLSSSQLKESIVTPAYDPFEKLSWVKGNPLKVKTLADLKLAIKAHPKLTYMSKLYNHSVIHPFALTGYQLWNGDQIYIALDDEGARYLPLSSLLEAGAFYP</sequence>
<gene>
    <name evidence="1" type="ORF">EHS13_22040</name>
</gene>
<dbReference type="KEGG" id="ppsc:EHS13_22040"/>
<evidence type="ECO:0000313" key="1">
    <source>
        <dbReference type="EMBL" id="QGQ97371.1"/>
    </source>
</evidence>
<dbReference type="EMBL" id="CP034235">
    <property type="protein sequence ID" value="QGQ97371.1"/>
    <property type="molecule type" value="Genomic_DNA"/>
</dbReference>
<evidence type="ECO:0000313" key="2">
    <source>
        <dbReference type="Proteomes" id="UP000426246"/>
    </source>
</evidence>
<dbReference type="OrthoDB" id="2475185at2"/>
<accession>A0A6B8RLU8</accession>
<dbReference type="Proteomes" id="UP000426246">
    <property type="component" value="Chromosome"/>
</dbReference>
<organism evidence="1 2">
    <name type="scientific">Paenibacillus psychroresistens</name>
    <dbReference type="NCBI Taxonomy" id="1778678"/>
    <lineage>
        <taxon>Bacteria</taxon>
        <taxon>Bacillati</taxon>
        <taxon>Bacillota</taxon>
        <taxon>Bacilli</taxon>
        <taxon>Bacillales</taxon>
        <taxon>Paenibacillaceae</taxon>
        <taxon>Paenibacillus</taxon>
    </lineage>
</organism>
<protein>
    <submittedName>
        <fullName evidence="1">Uncharacterized protein</fullName>
    </submittedName>
</protein>
<dbReference type="AlphaFoldDB" id="A0A6B8RLU8"/>
<dbReference type="RefSeq" id="WP_155702474.1">
    <property type="nucleotide sequence ID" value="NZ_CP034235.1"/>
</dbReference>
<proteinExistence type="predicted"/>
<reference evidence="2" key="1">
    <citation type="submission" date="2018-11" db="EMBL/GenBank/DDBJ databases">
        <title>Complete genome sequence of Paenibacillus sp. ML311-T8.</title>
        <authorList>
            <person name="Nam Y.-D."/>
            <person name="Kang J."/>
            <person name="Chung W.-H."/>
            <person name="Park Y.S."/>
        </authorList>
    </citation>
    <scope>NUCLEOTIDE SEQUENCE [LARGE SCALE GENOMIC DNA]</scope>
    <source>
        <strain evidence="2">ML311-T8</strain>
    </source>
</reference>